<organism evidence="6 7">
    <name type="scientific">Kordia aestuariivivens</name>
    <dbReference type="NCBI Taxonomy" id="2759037"/>
    <lineage>
        <taxon>Bacteria</taxon>
        <taxon>Pseudomonadati</taxon>
        <taxon>Bacteroidota</taxon>
        <taxon>Flavobacteriia</taxon>
        <taxon>Flavobacteriales</taxon>
        <taxon>Flavobacteriaceae</taxon>
        <taxon>Kordia</taxon>
    </lineage>
</organism>
<evidence type="ECO:0000313" key="7">
    <source>
        <dbReference type="Proteomes" id="UP000619238"/>
    </source>
</evidence>
<dbReference type="InterPro" id="IPR000073">
    <property type="entry name" value="AB_hydrolase_1"/>
</dbReference>
<name>A0ABR7QD46_9FLAO</name>
<proteinExistence type="inferred from homology"/>
<gene>
    <name evidence="6" type="ORF">H2O64_17610</name>
</gene>
<feature type="transmembrane region" description="Helical" evidence="3">
    <location>
        <begin position="537"/>
        <end position="558"/>
    </location>
</feature>
<keyword evidence="3" id="KW-0472">Membrane</keyword>
<evidence type="ECO:0000256" key="1">
    <source>
        <dbReference type="ARBA" id="ARBA00010088"/>
    </source>
</evidence>
<dbReference type="PANTHER" id="PTHR43248">
    <property type="entry name" value="2-SUCCINYL-6-HYDROXY-2,4-CYCLOHEXADIENE-1-CARBOXYLATE SYNTHASE"/>
    <property type="match status" value="1"/>
</dbReference>
<evidence type="ECO:0000256" key="3">
    <source>
        <dbReference type="SAM" id="Phobius"/>
    </source>
</evidence>
<dbReference type="Proteomes" id="UP000619238">
    <property type="component" value="Unassembled WGS sequence"/>
</dbReference>
<dbReference type="InterPro" id="IPR051601">
    <property type="entry name" value="Serine_prot/Carboxylest_S33"/>
</dbReference>
<feature type="domain" description="Peptidase S33 tripeptidyl aminopeptidase-like C-terminal" evidence="5">
    <location>
        <begin position="368"/>
        <end position="438"/>
    </location>
</feature>
<reference evidence="6 7" key="1">
    <citation type="submission" date="2020-07" db="EMBL/GenBank/DDBJ databases">
        <title>Description of Kordia aestuariivivens sp. nov., isolated from a tidal flat.</title>
        <authorList>
            <person name="Park S."/>
            <person name="Yoon J.-H."/>
        </authorList>
    </citation>
    <scope>NUCLEOTIDE SEQUENCE [LARGE SCALE GENOMIC DNA]</scope>
    <source>
        <strain evidence="6 7">YSTF-M3</strain>
    </source>
</reference>
<keyword evidence="3" id="KW-1133">Transmembrane helix</keyword>
<dbReference type="GO" id="GO:0016787">
    <property type="term" value="F:hydrolase activity"/>
    <property type="evidence" value="ECO:0007669"/>
    <property type="project" value="UniProtKB-KW"/>
</dbReference>
<dbReference type="Pfam" id="PF00561">
    <property type="entry name" value="Abhydrolase_1"/>
    <property type="match status" value="1"/>
</dbReference>
<evidence type="ECO:0000259" key="4">
    <source>
        <dbReference type="Pfam" id="PF00561"/>
    </source>
</evidence>
<comment type="caution">
    <text evidence="6">The sequence shown here is derived from an EMBL/GenBank/DDBJ whole genome shotgun (WGS) entry which is preliminary data.</text>
</comment>
<protein>
    <submittedName>
        <fullName evidence="6">Alpha/beta fold hydrolase</fullName>
    </submittedName>
</protein>
<dbReference type="Gene3D" id="3.40.50.1820">
    <property type="entry name" value="alpha/beta hydrolase"/>
    <property type="match status" value="1"/>
</dbReference>
<accession>A0ABR7QD46</accession>
<keyword evidence="2 6" id="KW-0378">Hydrolase</keyword>
<sequence length="635" mass="71753">MAQEASFEETETFYPGYTEVLEKENAVFGYLTTPENWNDPQSKKVKVAVSILKNYENKENAEAVIFLQGGPGASSVQSIWTWLHHPLRKDKDIIFLDVRGTGFSEPRLCPDLGNDFLQILAKNQSEAEDEKQKVLAALSCKQELIKNDIDIAQYNSLSVAKDLNALRKELGYSKWHVYGVSYGTYMAQVYANEFPQNVSTLVLDSSIPDISKYYTENTDNFMGSLQNVFDECKNNPTCNEEYPDLEKIFFKTIADLEKNPITVSVKKRVVESETFTYNAEDFKIAIHQALYNKQLVEVIPILIYQFHDRNEAALGNLVSAFSGLLSMDYGVYYCVSCNEALPKNNIEAYNANASKYKLLGGGIAFYKSDFAVCDKWNTNQKDSLYSIAPTLSNVSEANFPVLIIAGEYDPITPQSNGEKTASKFKNSTVVNGTTYGHTPGFTYLGNKLTTNFINNPIQKPSKDAFKEAQQISYVNDIKLNSGISGMGQSLQELNPVFIVPLAIALFVLLLFIVLHSYNLIKKKYNKVSRYNHWPDKIVRILGIITSVIGVIMMIGFFRSLDHVSQQNFYILAFGLPNSFNYLFITLFIFVALLVITVVYYIIKLRKITDRSIVFLVVFSNLLLFVYMGYWGVLSI</sequence>
<dbReference type="InterPro" id="IPR013595">
    <property type="entry name" value="Pept_S33_TAP-like_C"/>
</dbReference>
<feature type="transmembrane region" description="Helical" evidence="3">
    <location>
        <begin position="578"/>
        <end position="600"/>
    </location>
</feature>
<feature type="transmembrane region" description="Helical" evidence="3">
    <location>
        <begin position="612"/>
        <end position="632"/>
    </location>
</feature>
<evidence type="ECO:0000259" key="5">
    <source>
        <dbReference type="Pfam" id="PF08386"/>
    </source>
</evidence>
<feature type="domain" description="AB hydrolase-1" evidence="4">
    <location>
        <begin position="63"/>
        <end position="211"/>
    </location>
</feature>
<dbReference type="InterPro" id="IPR029058">
    <property type="entry name" value="AB_hydrolase_fold"/>
</dbReference>
<dbReference type="EMBL" id="JACGWS010000011">
    <property type="protein sequence ID" value="MBC8756495.1"/>
    <property type="molecule type" value="Genomic_DNA"/>
</dbReference>
<feature type="transmembrane region" description="Helical" evidence="3">
    <location>
        <begin position="496"/>
        <end position="517"/>
    </location>
</feature>
<keyword evidence="7" id="KW-1185">Reference proteome</keyword>
<comment type="similarity">
    <text evidence="1">Belongs to the peptidase S33 family.</text>
</comment>
<dbReference type="SUPFAM" id="SSF53474">
    <property type="entry name" value="alpha/beta-Hydrolases"/>
    <property type="match status" value="1"/>
</dbReference>
<dbReference type="PANTHER" id="PTHR43248:SF25">
    <property type="entry name" value="AB HYDROLASE-1 DOMAIN-CONTAINING PROTEIN-RELATED"/>
    <property type="match status" value="1"/>
</dbReference>
<keyword evidence="3" id="KW-0812">Transmembrane</keyword>
<evidence type="ECO:0000256" key="2">
    <source>
        <dbReference type="ARBA" id="ARBA00022801"/>
    </source>
</evidence>
<dbReference type="Pfam" id="PF08386">
    <property type="entry name" value="Abhydrolase_4"/>
    <property type="match status" value="1"/>
</dbReference>
<evidence type="ECO:0000313" key="6">
    <source>
        <dbReference type="EMBL" id="MBC8756495.1"/>
    </source>
</evidence>